<dbReference type="InterPro" id="IPR015421">
    <property type="entry name" value="PyrdxlP-dep_Trfase_major"/>
</dbReference>
<dbReference type="AlphaFoldDB" id="A0A022VYF1"/>
<dbReference type="OrthoDB" id="10264306at2759"/>
<organism evidence="2">
    <name type="scientific">Trichophyton rubrum CBS 288.86</name>
    <dbReference type="NCBI Taxonomy" id="1215330"/>
    <lineage>
        <taxon>Eukaryota</taxon>
        <taxon>Fungi</taxon>
        <taxon>Dikarya</taxon>
        <taxon>Ascomycota</taxon>
        <taxon>Pezizomycotina</taxon>
        <taxon>Eurotiomycetes</taxon>
        <taxon>Eurotiomycetidae</taxon>
        <taxon>Onygenales</taxon>
        <taxon>Arthrodermataceae</taxon>
        <taxon>Trichophyton</taxon>
    </lineage>
</organism>
<gene>
    <name evidence="2" type="ORF">H103_05416</name>
</gene>
<dbReference type="Proteomes" id="UP000023758">
    <property type="component" value="Unassembled WGS sequence"/>
</dbReference>
<dbReference type="HOGENOM" id="CLU_010913_4_0_1"/>
<dbReference type="InterPro" id="IPR000192">
    <property type="entry name" value="Aminotrans_V_dom"/>
</dbReference>
<dbReference type="Gene3D" id="3.90.1150.10">
    <property type="entry name" value="Aspartate Aminotransferase, domain 1"/>
    <property type="match status" value="1"/>
</dbReference>
<dbReference type="InterPro" id="IPR015424">
    <property type="entry name" value="PyrdxlP-dep_Trfase"/>
</dbReference>
<evidence type="ECO:0000313" key="2">
    <source>
        <dbReference type="EMBL" id="EZF51287.1"/>
    </source>
</evidence>
<sequence>MGSCISRQLPEDQEERWRPRLLTKWKQRRALKKAERHFRRASPTFEETKEIDTLRATEYTPLKDHVYLDYTGAGLYGEKQLRTHFDLLRSSIYSDSSSTSNAAAIKRIREHVLSFFRASPDEYELIFTANASHALKLVGESYPFTPQGELLLLWDNHNSVQGLREFARGKGTPITHVPVMPPNLNIDEAFLKKSICTSSDSHRLFAYPAQSNFSGVQHSLKWIEEAQAHGWDVVLDAASFVPANRLDLSQWHPDFVPISFYKMFGYPSGIGCLIARKQTLAKLQRPWVSSGKFPTMTMNLLDSPDSSNGNENRIAARKWHEVFEDGSVDFFGLPAVEIGLNHLSSIGMETISSRVKLLAGWLIDRLLELRHSNGQRVVIVYGPQNTVNRGGTITLNFFDPTGRVIDERVVDKRALPINLSLRTGCFCNPGASEAAFYLTEEALLNAFNQEAAAKKQEGNPKTFDEFLLDMGMKTGGGIRISLGLMTNFADCFRFLQFAHGFIDNIPTETDLKPRPHC</sequence>
<name>A0A022VYF1_TRIRU</name>
<dbReference type="Gene3D" id="3.40.640.10">
    <property type="entry name" value="Type I PLP-dependent aspartate aminotransferase-like (Major domain)"/>
    <property type="match status" value="1"/>
</dbReference>
<protein>
    <recommendedName>
        <fullName evidence="1">Aminotransferase class V domain-containing protein</fullName>
    </recommendedName>
</protein>
<proteinExistence type="predicted"/>
<dbReference type="PANTHER" id="PTHR14237:SF19">
    <property type="entry name" value="MITOCHONDRIAL AMIDOXIME REDUCING COMPONENT 1"/>
    <property type="match status" value="1"/>
</dbReference>
<dbReference type="InterPro" id="IPR015422">
    <property type="entry name" value="PyrdxlP-dep_Trfase_small"/>
</dbReference>
<dbReference type="EMBL" id="KK207871">
    <property type="protein sequence ID" value="EZF51287.1"/>
    <property type="molecule type" value="Genomic_DNA"/>
</dbReference>
<dbReference type="PANTHER" id="PTHR14237">
    <property type="entry name" value="MOLYBDOPTERIN COFACTOR SULFURASE MOSC"/>
    <property type="match status" value="1"/>
</dbReference>
<dbReference type="Pfam" id="PF00266">
    <property type="entry name" value="Aminotran_5"/>
    <property type="match status" value="1"/>
</dbReference>
<reference evidence="2" key="1">
    <citation type="submission" date="2014-02" db="EMBL/GenBank/DDBJ databases">
        <title>The Genome Sequence of Trichophyton rubrum (morphotype fischeri) CBS 288.86.</title>
        <authorList>
            <consortium name="The Broad Institute Genomics Platform"/>
            <person name="Cuomo C.A."/>
            <person name="White T.C."/>
            <person name="Graser Y."/>
            <person name="Martinez-Rossi N."/>
            <person name="Heitman J."/>
            <person name="Young S.K."/>
            <person name="Zeng Q."/>
            <person name="Gargeya S."/>
            <person name="Abouelleil A."/>
            <person name="Alvarado L."/>
            <person name="Chapman S.B."/>
            <person name="Gainer-Dewar J."/>
            <person name="Goldberg J."/>
            <person name="Griggs A."/>
            <person name="Gujja S."/>
            <person name="Hansen M."/>
            <person name="Howarth C."/>
            <person name="Imamovic A."/>
            <person name="Larimer J."/>
            <person name="Martinez D."/>
            <person name="Murphy C."/>
            <person name="Pearson M.D."/>
            <person name="Persinoti G."/>
            <person name="Poon T."/>
            <person name="Priest M."/>
            <person name="Roberts A.D."/>
            <person name="Saif S."/>
            <person name="Shea T.D."/>
            <person name="Sykes S.N."/>
            <person name="Wortman J."/>
            <person name="Nusbaum C."/>
            <person name="Birren B."/>
        </authorList>
    </citation>
    <scope>NUCLEOTIDE SEQUENCE [LARGE SCALE GENOMIC DNA]</scope>
    <source>
        <strain evidence="2">CBS 288.86</strain>
    </source>
</reference>
<evidence type="ECO:0000259" key="1">
    <source>
        <dbReference type="Pfam" id="PF00266"/>
    </source>
</evidence>
<accession>A0A022VYF1</accession>
<dbReference type="SUPFAM" id="SSF53383">
    <property type="entry name" value="PLP-dependent transferases"/>
    <property type="match status" value="1"/>
</dbReference>
<feature type="domain" description="Aminotransferase class V" evidence="1">
    <location>
        <begin position="100"/>
        <end position="397"/>
    </location>
</feature>